<proteinExistence type="predicted"/>
<sequence length="748" mass="81529">MENEAEENISTMIRTVKSFSSDKKVLLNINEGKPISLTDNNSTGIYDCSIAKSIDVKGESFEEDDNSCLTTTITANELCDSNSILALSGVNIPDGMQIDDMKNEDIDRNSIKDKLEQSAFDIQPLTSNTGIENLSSSKGITTAAVTTNNIDEGNEGSITEVKTCTITNDISNTTIPSNIITTTSKAGRRSSAIHHEVGPRQLKYNQIGVYWKDKESRVYARFTWATRKYSKSFYVGPNKPYATVRDAEKAAIRFLLINSPLHRRSHLKHFRFTESDEEDDEPYVGSQALREARRTKGIMLHFPAPESDDEVWSHYNTSNVNPATLYGEIIKKMDNDNTVGFSSPVTSAREYVTSKGKQSSSSGQISADGNAVIVNNNKYSNTLSSVAGSTNDSNISSDDLFLALVANQIDSDRLVERNPTGGTFTNPSTSTTVSTKKFKPCLKTETLDSSEINFFPSNQFTIVDQNVPQTNNPFLGVDYNTLIALQQAQMANYYFQQQVAYAAAANMAMTPNATNSVNNTGNTNPFIFSQYNVAPNISNLDSNRVDESDVDNKTISSSSSNNVISNNNVGSNTSVLGLSTGVNANTNGAKGTTHNSNPIQVIAESTMEQYGGIIPGQGTKAMPSSNISLYNTTIPGNYTDYMTAMATAAYSGWYAATPFGYTMPLVGSYTTPVLPSIIPNANIFASHFQNNILTGNNIQSNINTANLQKQVNGNNKTNSLDSTVINSLLTEKETRNHNIEQEETSHSL</sequence>
<comment type="caution">
    <text evidence="2">The sequence shown here is derived from an EMBL/GenBank/DDBJ whole genome shotgun (WGS) entry which is preliminary data.</text>
</comment>
<protein>
    <recommendedName>
        <fullName evidence="4">AP2/ERF domain-containing protein</fullName>
    </recommendedName>
</protein>
<name>A0AAV9XU97_9CRYT</name>
<dbReference type="AlphaFoldDB" id="A0AAV9XU97"/>
<gene>
    <name evidence="2" type="ORF">RS030_6771</name>
</gene>
<evidence type="ECO:0000313" key="3">
    <source>
        <dbReference type="Proteomes" id="UP001311799"/>
    </source>
</evidence>
<evidence type="ECO:0000256" key="1">
    <source>
        <dbReference type="SAM" id="MobiDB-lite"/>
    </source>
</evidence>
<feature type="compositionally biased region" description="Basic and acidic residues" evidence="1">
    <location>
        <begin position="543"/>
        <end position="552"/>
    </location>
</feature>
<evidence type="ECO:0008006" key="4">
    <source>
        <dbReference type="Google" id="ProtNLM"/>
    </source>
</evidence>
<reference evidence="2 3" key="1">
    <citation type="submission" date="2023-10" db="EMBL/GenBank/DDBJ databases">
        <title>Comparative genomics analysis reveals potential genetic determinants of host preference in Cryptosporidium xiaoi.</title>
        <authorList>
            <person name="Xiao L."/>
            <person name="Li J."/>
        </authorList>
    </citation>
    <scope>NUCLEOTIDE SEQUENCE [LARGE SCALE GENOMIC DNA]</scope>
    <source>
        <strain evidence="2 3">52996</strain>
    </source>
</reference>
<feature type="region of interest" description="Disordered" evidence="1">
    <location>
        <begin position="542"/>
        <end position="561"/>
    </location>
</feature>
<evidence type="ECO:0000313" key="2">
    <source>
        <dbReference type="EMBL" id="KAK6588261.1"/>
    </source>
</evidence>
<keyword evidence="3" id="KW-1185">Reference proteome</keyword>
<organism evidence="2 3">
    <name type="scientific">Cryptosporidium xiaoi</name>
    <dbReference type="NCBI Taxonomy" id="659607"/>
    <lineage>
        <taxon>Eukaryota</taxon>
        <taxon>Sar</taxon>
        <taxon>Alveolata</taxon>
        <taxon>Apicomplexa</taxon>
        <taxon>Conoidasida</taxon>
        <taxon>Coccidia</taxon>
        <taxon>Eucoccidiorida</taxon>
        <taxon>Eimeriorina</taxon>
        <taxon>Cryptosporidiidae</taxon>
        <taxon>Cryptosporidium</taxon>
    </lineage>
</organism>
<accession>A0AAV9XU97</accession>
<dbReference type="Proteomes" id="UP001311799">
    <property type="component" value="Unassembled WGS sequence"/>
</dbReference>
<dbReference type="EMBL" id="JAWDEY010000034">
    <property type="protein sequence ID" value="KAK6588261.1"/>
    <property type="molecule type" value="Genomic_DNA"/>
</dbReference>